<keyword evidence="7" id="KW-0406">Ion transport</keyword>
<evidence type="ECO:0000256" key="9">
    <source>
        <dbReference type="SAM" id="Phobius"/>
    </source>
</evidence>
<keyword evidence="8 9" id="KW-0472">Membrane</keyword>
<dbReference type="InterPro" id="IPR002524">
    <property type="entry name" value="Cation_efflux"/>
</dbReference>
<dbReference type="Pfam" id="PF16916">
    <property type="entry name" value="ZT_dimer"/>
    <property type="match status" value="1"/>
</dbReference>
<dbReference type="PANTHER" id="PTHR11562">
    <property type="entry name" value="CATION EFFLUX PROTEIN/ ZINC TRANSPORTER"/>
    <property type="match status" value="1"/>
</dbReference>
<evidence type="ECO:0000256" key="5">
    <source>
        <dbReference type="ARBA" id="ARBA00022906"/>
    </source>
</evidence>
<dbReference type="NCBIfam" id="TIGR01297">
    <property type="entry name" value="CDF"/>
    <property type="match status" value="1"/>
</dbReference>
<dbReference type="Gene3D" id="1.20.1510.10">
    <property type="entry name" value="Cation efflux protein transmembrane domain"/>
    <property type="match status" value="1"/>
</dbReference>
<dbReference type="Proteomes" id="UP001372834">
    <property type="component" value="Unassembled WGS sequence"/>
</dbReference>
<evidence type="ECO:0000256" key="2">
    <source>
        <dbReference type="ARBA" id="ARBA00008873"/>
    </source>
</evidence>
<evidence type="ECO:0000313" key="13">
    <source>
        <dbReference type="Proteomes" id="UP001372834"/>
    </source>
</evidence>
<sequence>MSTRFYDTVGSDDTVRLLSNPLNNEGLQIEEVAEDVWLNNSTSDCSPCCPLLKNEASNVSLRYVDSDHPVQTSLNGDYHHCHQFAPAHGHAHSTSKLVLTLCLCLMFMIAEMIGGYLAGSVAIVSDGAHLLIDVLGFVISLIAITTSKRKGTTKFNLGFFRIEVLTTVTSILLIWFMTAVFLYIATNRLIDGNYDIEVNTMIIISSLGVVINIVMISVLHGNCCSHHIHSHSVLREKSKGSQNINVQAAIVHVIGDLVQSIGVFVSSLIIKFYPQAKFMDPVCTFVFSIIVIFSTLRLLRDCLNILMEGVPKSIEYNNILVSLQGLNGVLQVHGLSVWSLTVDKNVLNVHLAVDDTVDRDLLLFQAQKMLSTNYGISNHTIQIERFHPKCGHPGQTCWPLWS</sequence>
<dbReference type="Pfam" id="PF01545">
    <property type="entry name" value="Cation_efflux"/>
    <property type="match status" value="1"/>
</dbReference>
<dbReference type="GO" id="GO:0005385">
    <property type="term" value="F:zinc ion transmembrane transporter activity"/>
    <property type="evidence" value="ECO:0007669"/>
    <property type="project" value="TreeGrafter"/>
</dbReference>
<gene>
    <name evidence="12" type="ORF">RUM43_011993</name>
</gene>
<feature type="transmembrane region" description="Helical" evidence="9">
    <location>
        <begin position="164"/>
        <end position="186"/>
    </location>
</feature>
<dbReference type="PANTHER" id="PTHR11562:SF84">
    <property type="entry name" value="LD05335P"/>
    <property type="match status" value="1"/>
</dbReference>
<feature type="transmembrane region" description="Helical" evidence="9">
    <location>
        <begin position="97"/>
        <end position="117"/>
    </location>
</feature>
<feature type="domain" description="Cation efflux protein transmembrane" evidence="10">
    <location>
        <begin position="98"/>
        <end position="307"/>
    </location>
</feature>
<comment type="caution">
    <text evidence="12">The sequence shown here is derived from an EMBL/GenBank/DDBJ whole genome shotgun (WGS) entry which is preliminary data.</text>
</comment>
<feature type="domain" description="Cation efflux protein cytoplasmic" evidence="11">
    <location>
        <begin position="311"/>
        <end position="385"/>
    </location>
</feature>
<dbReference type="GO" id="GO:0005886">
    <property type="term" value="C:plasma membrane"/>
    <property type="evidence" value="ECO:0007669"/>
    <property type="project" value="TreeGrafter"/>
</dbReference>
<protein>
    <submittedName>
        <fullName evidence="12">Uncharacterized protein</fullName>
    </submittedName>
</protein>
<feature type="transmembrane region" description="Helical" evidence="9">
    <location>
        <begin position="198"/>
        <end position="223"/>
    </location>
</feature>
<dbReference type="EMBL" id="JAWJWE010000005">
    <property type="protein sequence ID" value="KAK6634592.1"/>
    <property type="molecule type" value="Genomic_DNA"/>
</dbReference>
<evidence type="ECO:0000313" key="12">
    <source>
        <dbReference type="EMBL" id="KAK6634592.1"/>
    </source>
</evidence>
<feature type="transmembrane region" description="Helical" evidence="9">
    <location>
        <begin position="123"/>
        <end position="144"/>
    </location>
</feature>
<feature type="transmembrane region" description="Helical" evidence="9">
    <location>
        <begin position="244"/>
        <end position="272"/>
    </location>
</feature>
<comment type="subcellular location">
    <subcellularLocation>
        <location evidence="1">Membrane</location>
        <topology evidence="1">Multi-pass membrane protein</topology>
    </subcellularLocation>
</comment>
<evidence type="ECO:0000256" key="4">
    <source>
        <dbReference type="ARBA" id="ARBA00022692"/>
    </source>
</evidence>
<dbReference type="InterPro" id="IPR027470">
    <property type="entry name" value="Cation_efflux_CTD"/>
</dbReference>
<evidence type="ECO:0000259" key="10">
    <source>
        <dbReference type="Pfam" id="PF01545"/>
    </source>
</evidence>
<dbReference type="GO" id="GO:0010043">
    <property type="term" value="P:response to zinc ion"/>
    <property type="evidence" value="ECO:0007669"/>
    <property type="project" value="TreeGrafter"/>
</dbReference>
<dbReference type="SUPFAM" id="SSF161111">
    <property type="entry name" value="Cation efflux protein transmembrane domain-like"/>
    <property type="match status" value="1"/>
</dbReference>
<keyword evidence="5" id="KW-0862">Zinc</keyword>
<evidence type="ECO:0000259" key="11">
    <source>
        <dbReference type="Pfam" id="PF16916"/>
    </source>
</evidence>
<reference evidence="12 13" key="1">
    <citation type="submission" date="2023-10" db="EMBL/GenBank/DDBJ databases">
        <title>Genomes of two closely related lineages of the louse Polyplax serrata with different host specificities.</title>
        <authorList>
            <person name="Martinu J."/>
            <person name="Tarabai H."/>
            <person name="Stefka J."/>
            <person name="Hypsa V."/>
        </authorList>
    </citation>
    <scope>NUCLEOTIDE SEQUENCE [LARGE SCALE GENOMIC DNA]</scope>
    <source>
        <strain evidence="12">HR10_N</strain>
    </source>
</reference>
<proteinExistence type="inferred from homology"/>
<feature type="transmembrane region" description="Helical" evidence="9">
    <location>
        <begin position="278"/>
        <end position="299"/>
    </location>
</feature>
<evidence type="ECO:0000256" key="6">
    <source>
        <dbReference type="ARBA" id="ARBA00022989"/>
    </source>
</evidence>
<dbReference type="InterPro" id="IPR027469">
    <property type="entry name" value="Cation_efflux_TMD_sf"/>
</dbReference>
<evidence type="ECO:0000256" key="8">
    <source>
        <dbReference type="ARBA" id="ARBA00023136"/>
    </source>
</evidence>
<evidence type="ECO:0000256" key="1">
    <source>
        <dbReference type="ARBA" id="ARBA00004141"/>
    </source>
</evidence>
<keyword evidence="5" id="KW-0864">Zinc transport</keyword>
<evidence type="ECO:0000256" key="7">
    <source>
        <dbReference type="ARBA" id="ARBA00023065"/>
    </source>
</evidence>
<keyword evidence="3" id="KW-0813">Transport</keyword>
<accession>A0AAN8P653</accession>
<dbReference type="InterPro" id="IPR058533">
    <property type="entry name" value="Cation_efflux_TM"/>
</dbReference>
<dbReference type="AlphaFoldDB" id="A0AAN8P653"/>
<organism evidence="12 13">
    <name type="scientific">Polyplax serrata</name>
    <name type="common">Common mouse louse</name>
    <dbReference type="NCBI Taxonomy" id="468196"/>
    <lineage>
        <taxon>Eukaryota</taxon>
        <taxon>Metazoa</taxon>
        <taxon>Ecdysozoa</taxon>
        <taxon>Arthropoda</taxon>
        <taxon>Hexapoda</taxon>
        <taxon>Insecta</taxon>
        <taxon>Pterygota</taxon>
        <taxon>Neoptera</taxon>
        <taxon>Paraneoptera</taxon>
        <taxon>Psocodea</taxon>
        <taxon>Troctomorpha</taxon>
        <taxon>Phthiraptera</taxon>
        <taxon>Anoplura</taxon>
        <taxon>Polyplacidae</taxon>
        <taxon>Polyplax</taxon>
    </lineage>
</organism>
<comment type="similarity">
    <text evidence="2">Belongs to the cation diffusion facilitator (CDF) transporter (TC 2.A.4) family. SLC30A subfamily.</text>
</comment>
<keyword evidence="6 9" id="KW-1133">Transmembrane helix</keyword>
<dbReference type="InterPro" id="IPR050681">
    <property type="entry name" value="CDF/SLC30A"/>
</dbReference>
<keyword evidence="4 9" id="KW-0812">Transmembrane</keyword>
<evidence type="ECO:0000256" key="3">
    <source>
        <dbReference type="ARBA" id="ARBA00022448"/>
    </source>
</evidence>
<name>A0AAN8P653_POLSC</name>